<evidence type="ECO:0000256" key="5">
    <source>
        <dbReference type="RuleBase" id="RU000660"/>
    </source>
</evidence>
<protein>
    <recommendedName>
        <fullName evidence="4 6">50S ribosomal protein L17</fullName>
    </recommendedName>
</protein>
<evidence type="ECO:0000313" key="8">
    <source>
        <dbReference type="EMBL" id="OGE64162.1"/>
    </source>
</evidence>
<dbReference type="GO" id="GO:0015934">
    <property type="term" value="C:large ribosomal subunit"/>
    <property type="evidence" value="ECO:0007669"/>
    <property type="project" value="TreeGrafter"/>
</dbReference>
<evidence type="ECO:0000256" key="2">
    <source>
        <dbReference type="ARBA" id="ARBA00022980"/>
    </source>
</evidence>
<dbReference type="GO" id="GO:0003735">
    <property type="term" value="F:structural constituent of ribosome"/>
    <property type="evidence" value="ECO:0007669"/>
    <property type="project" value="InterPro"/>
</dbReference>
<keyword evidence="3 5" id="KW-0687">Ribonucleoprotein</keyword>
<name>A0A1F5MFL9_9BACT</name>
<dbReference type="PANTHER" id="PTHR14413:SF16">
    <property type="entry name" value="LARGE RIBOSOMAL SUBUNIT PROTEIN BL17M"/>
    <property type="match status" value="1"/>
</dbReference>
<gene>
    <name evidence="8" type="ORF">A3J13_00940</name>
</gene>
<comment type="similarity">
    <text evidence="1 5">Belongs to the bacterial ribosomal protein bL17 family.</text>
</comment>
<dbReference type="PROSITE" id="PS01167">
    <property type="entry name" value="RIBOSOMAL_L17"/>
    <property type="match status" value="1"/>
</dbReference>
<dbReference type="Proteomes" id="UP000183317">
    <property type="component" value="Unassembled WGS sequence"/>
</dbReference>
<evidence type="ECO:0000256" key="1">
    <source>
        <dbReference type="ARBA" id="ARBA00008777"/>
    </source>
</evidence>
<organism evidence="8 9">
    <name type="scientific">Candidatus Daviesbacteria bacterium RIFCSPLOWO2_02_FULL_36_8</name>
    <dbReference type="NCBI Taxonomy" id="1797793"/>
    <lineage>
        <taxon>Bacteria</taxon>
        <taxon>Candidatus Daviesiibacteriota</taxon>
    </lineage>
</organism>
<dbReference type="GO" id="GO:0006412">
    <property type="term" value="P:translation"/>
    <property type="evidence" value="ECO:0007669"/>
    <property type="project" value="InterPro"/>
</dbReference>
<dbReference type="InterPro" id="IPR036373">
    <property type="entry name" value="Ribosomal_bL17_sf"/>
</dbReference>
<comment type="caution">
    <text evidence="8">The sequence shown here is derived from an EMBL/GenBank/DDBJ whole genome shotgun (WGS) entry which is preliminary data.</text>
</comment>
<dbReference type="Pfam" id="PF01196">
    <property type="entry name" value="Ribosomal_L17"/>
    <property type="match status" value="1"/>
</dbReference>
<evidence type="ECO:0000256" key="3">
    <source>
        <dbReference type="ARBA" id="ARBA00023274"/>
    </source>
</evidence>
<dbReference type="InterPro" id="IPR047859">
    <property type="entry name" value="Ribosomal_bL17_CS"/>
</dbReference>
<dbReference type="NCBIfam" id="TIGR00059">
    <property type="entry name" value="L17"/>
    <property type="match status" value="1"/>
</dbReference>
<dbReference type="AlphaFoldDB" id="A0A1F5MFL9"/>
<evidence type="ECO:0000256" key="7">
    <source>
        <dbReference type="SAM" id="MobiDB-lite"/>
    </source>
</evidence>
<dbReference type="InterPro" id="IPR000456">
    <property type="entry name" value="Ribosomal_bL17"/>
</dbReference>
<evidence type="ECO:0000256" key="6">
    <source>
        <dbReference type="RuleBase" id="RU000661"/>
    </source>
</evidence>
<keyword evidence="2 5" id="KW-0689">Ribosomal protein</keyword>
<dbReference type="Gene3D" id="3.90.1030.10">
    <property type="entry name" value="Ribosomal protein L17"/>
    <property type="match status" value="1"/>
</dbReference>
<dbReference type="SUPFAM" id="SSF64263">
    <property type="entry name" value="Prokaryotic ribosomal protein L17"/>
    <property type="match status" value="1"/>
</dbReference>
<reference evidence="8 9" key="1">
    <citation type="journal article" date="2016" name="Nat. Commun.">
        <title>Thousands of microbial genomes shed light on interconnected biogeochemical processes in an aquifer system.</title>
        <authorList>
            <person name="Anantharaman K."/>
            <person name="Brown C.T."/>
            <person name="Hug L.A."/>
            <person name="Sharon I."/>
            <person name="Castelle C.J."/>
            <person name="Probst A.J."/>
            <person name="Thomas B.C."/>
            <person name="Singh A."/>
            <person name="Wilkins M.J."/>
            <person name="Karaoz U."/>
            <person name="Brodie E.L."/>
            <person name="Williams K.H."/>
            <person name="Hubbard S.S."/>
            <person name="Banfield J.F."/>
        </authorList>
    </citation>
    <scope>NUCLEOTIDE SEQUENCE [LARGE SCALE GENOMIC DNA]</scope>
</reference>
<proteinExistence type="inferred from homology"/>
<dbReference type="PANTHER" id="PTHR14413">
    <property type="entry name" value="RIBOSOMAL PROTEIN L17"/>
    <property type="match status" value="1"/>
</dbReference>
<evidence type="ECO:0000256" key="4">
    <source>
        <dbReference type="ARBA" id="ARBA00035494"/>
    </source>
</evidence>
<accession>A0A1F5MFL9</accession>
<evidence type="ECO:0000313" key="9">
    <source>
        <dbReference type="Proteomes" id="UP000183317"/>
    </source>
</evidence>
<dbReference type="EMBL" id="MFDU01000036">
    <property type="protein sequence ID" value="OGE64162.1"/>
    <property type="molecule type" value="Genomic_DNA"/>
</dbReference>
<feature type="region of interest" description="Disordered" evidence="7">
    <location>
        <begin position="158"/>
        <end position="180"/>
    </location>
</feature>
<sequence length="180" mass="19812">MRHNVYGKKLGRNKNERTALFKSLVQELVLHGTITTTEAKAKAIKGQIDKIITLAKSKTSQKLLQAYFVNPLLQERLVKEILPKLGTRVSGYTSMIKMGVREGDRSRVVRMSFIGAEQLKPLEKVTSNKTQVTNKIEKKVAPVKKTVAVKKAVVKKPVVKAHPASGGKKAVTRPSSGGKK</sequence>